<name>A0AAV7PAQ3_PLEWA</name>
<dbReference type="InterPro" id="IPR001584">
    <property type="entry name" value="Integrase_cat-core"/>
</dbReference>
<dbReference type="GO" id="GO:0015074">
    <property type="term" value="P:DNA integration"/>
    <property type="evidence" value="ECO:0007669"/>
    <property type="project" value="InterPro"/>
</dbReference>
<dbReference type="PANTHER" id="PTHR37984">
    <property type="entry name" value="PROTEIN CBG26694"/>
    <property type="match status" value="1"/>
</dbReference>
<protein>
    <recommendedName>
        <fullName evidence="2">Integrase catalytic domain-containing protein</fullName>
    </recommendedName>
</protein>
<dbReference type="Proteomes" id="UP001066276">
    <property type="component" value="Chromosome 7"/>
</dbReference>
<feature type="compositionally biased region" description="Polar residues" evidence="1">
    <location>
        <begin position="1"/>
        <end position="21"/>
    </location>
</feature>
<dbReference type="PANTHER" id="PTHR37984:SF11">
    <property type="entry name" value="INTEGRASE CATALYTIC DOMAIN-CONTAINING PROTEIN"/>
    <property type="match status" value="1"/>
</dbReference>
<dbReference type="PROSITE" id="PS50994">
    <property type="entry name" value="INTEGRASE"/>
    <property type="match status" value="1"/>
</dbReference>
<sequence length="170" mass="19433">MWRYSSSSQIQEQTLEQSMVSRTRPEDGKVVKSWPACQASRQPDPPAPVITEDDPKTQWKHISVDYGSLLNGSHVLIVINNFSRYPEMEIVQTTSTGDVIPKVAKMMATNDLFEEIHTDNGPPFNSHKLTEYLRSQNTKHCWITPHWPQAKGKVEQFVRTFTKVIHITVA</sequence>
<reference evidence="3" key="1">
    <citation type="journal article" date="2022" name="bioRxiv">
        <title>Sequencing and chromosome-scale assembly of the giantPleurodeles waltlgenome.</title>
        <authorList>
            <person name="Brown T."/>
            <person name="Elewa A."/>
            <person name="Iarovenko S."/>
            <person name="Subramanian E."/>
            <person name="Araus A.J."/>
            <person name="Petzold A."/>
            <person name="Susuki M."/>
            <person name="Suzuki K.-i.T."/>
            <person name="Hayashi T."/>
            <person name="Toyoda A."/>
            <person name="Oliveira C."/>
            <person name="Osipova E."/>
            <person name="Leigh N.D."/>
            <person name="Simon A."/>
            <person name="Yun M.H."/>
        </authorList>
    </citation>
    <scope>NUCLEOTIDE SEQUENCE</scope>
    <source>
        <strain evidence="3">20211129_DDA</strain>
        <tissue evidence="3">Liver</tissue>
    </source>
</reference>
<evidence type="ECO:0000313" key="4">
    <source>
        <dbReference type="Proteomes" id="UP001066276"/>
    </source>
</evidence>
<organism evidence="3 4">
    <name type="scientific">Pleurodeles waltl</name>
    <name type="common">Iberian ribbed newt</name>
    <dbReference type="NCBI Taxonomy" id="8319"/>
    <lineage>
        <taxon>Eukaryota</taxon>
        <taxon>Metazoa</taxon>
        <taxon>Chordata</taxon>
        <taxon>Craniata</taxon>
        <taxon>Vertebrata</taxon>
        <taxon>Euteleostomi</taxon>
        <taxon>Amphibia</taxon>
        <taxon>Batrachia</taxon>
        <taxon>Caudata</taxon>
        <taxon>Salamandroidea</taxon>
        <taxon>Salamandridae</taxon>
        <taxon>Pleurodelinae</taxon>
        <taxon>Pleurodeles</taxon>
    </lineage>
</organism>
<dbReference type="Pfam" id="PF00665">
    <property type="entry name" value="rve"/>
    <property type="match status" value="1"/>
</dbReference>
<evidence type="ECO:0000259" key="2">
    <source>
        <dbReference type="PROSITE" id="PS50994"/>
    </source>
</evidence>
<accession>A0AAV7PAQ3</accession>
<dbReference type="GO" id="GO:0003676">
    <property type="term" value="F:nucleic acid binding"/>
    <property type="evidence" value="ECO:0007669"/>
    <property type="project" value="InterPro"/>
</dbReference>
<dbReference type="InterPro" id="IPR012337">
    <property type="entry name" value="RNaseH-like_sf"/>
</dbReference>
<dbReference type="InterPro" id="IPR036397">
    <property type="entry name" value="RNaseH_sf"/>
</dbReference>
<evidence type="ECO:0000313" key="3">
    <source>
        <dbReference type="EMBL" id="KAJ1125408.1"/>
    </source>
</evidence>
<dbReference type="SUPFAM" id="SSF53098">
    <property type="entry name" value="Ribonuclease H-like"/>
    <property type="match status" value="1"/>
</dbReference>
<dbReference type="EMBL" id="JANPWB010000011">
    <property type="protein sequence ID" value="KAJ1125408.1"/>
    <property type="molecule type" value="Genomic_DNA"/>
</dbReference>
<proteinExistence type="predicted"/>
<feature type="region of interest" description="Disordered" evidence="1">
    <location>
        <begin position="1"/>
        <end position="50"/>
    </location>
</feature>
<keyword evidence="4" id="KW-1185">Reference proteome</keyword>
<gene>
    <name evidence="3" type="ORF">NDU88_003840</name>
</gene>
<dbReference type="AlphaFoldDB" id="A0AAV7PAQ3"/>
<dbReference type="Gene3D" id="3.30.420.10">
    <property type="entry name" value="Ribonuclease H-like superfamily/Ribonuclease H"/>
    <property type="match status" value="1"/>
</dbReference>
<evidence type="ECO:0000256" key="1">
    <source>
        <dbReference type="SAM" id="MobiDB-lite"/>
    </source>
</evidence>
<dbReference type="InterPro" id="IPR050951">
    <property type="entry name" value="Retrovirus_Pol_polyprotein"/>
</dbReference>
<comment type="caution">
    <text evidence="3">The sequence shown here is derived from an EMBL/GenBank/DDBJ whole genome shotgun (WGS) entry which is preliminary data.</text>
</comment>
<feature type="domain" description="Integrase catalytic" evidence="2">
    <location>
        <begin position="51"/>
        <end position="170"/>
    </location>
</feature>